<gene>
    <name evidence="1" type="ORF">RPERSI_LOCUS6296</name>
</gene>
<accession>A0ACA9MUI1</accession>
<feature type="non-terminal residue" evidence="1">
    <location>
        <position position="901"/>
    </location>
</feature>
<protein>
    <submittedName>
        <fullName evidence="1">4518_t:CDS:1</fullName>
    </submittedName>
</protein>
<name>A0ACA9MUI1_9GLOM</name>
<dbReference type="EMBL" id="CAJVQC010009924">
    <property type="protein sequence ID" value="CAG8610680.1"/>
    <property type="molecule type" value="Genomic_DNA"/>
</dbReference>
<sequence length="901" mass="104568">MSDDNCNDCGEPFDLYKCCIQCVRKQDNDNCEVCNGSLEQFKWYIQCGCKLVMEGWTSGNAKYDKIIKETQEGIDWHGYPCLKWIPEEHLKNIIEIGKYKFGTFLSADWVNGDYDSFQIDRNGILVYKYKSKKCRIKVFNKDDDFLADLQKGKSYLLELDDKSRDYKCRLYGVSQLKEMGKYVLICGAICMECGSIFKDCCPWCTECHYERKQLTLGWTSGRSEYDEIIRKTQEDADWVGYECLKWIPTSSLKNLALIQNNSTGIFYSADLVDGEYDTVNYDENLQIMHHWKMVKVTVKYALIAGTFCAYCGGLLDWNAWCAKCDLKRLMEGWTSGNEEYDTIIQETQKEAYWHGYRCLKWIPTESLENLKKIRTTWQGIIYTADWIDGGYIGWEIGQNQQVIIKRTTIRAVVRTKQYDYDSDMEYRLALIKQGELEADTDFLQELKKHAETVQKEDNKNWWGPRGITYLNDRNEYAFVEILEWGLPPVGCIIEMGFIIPLDYPKDYGTCKECSQPNTYNNGDSRPWCHPCNAQHGDRESDEDYYNLAVILKKLHKSQNISTEFITELSAHVNCSNKYYKPSSFDSFVRCIGLSKDPTSMEYVIVLSLIYEMKESISPVIYGDCKECGQSGGYSWCKLCNSRHFQDQQYVALKKLHNSQNISEEYLNEIAKHIDCNSSDKSQVVRCFGISQDPGTKEYTIVLEFCDEGDLRTFIHNNSDTINWITRLSRLYNIATGLYKIHLAGLVHRDFHSGNLFLTRWNALIGELPHSQRAHDTNLALEIYNGIRPQVFDAIPPCYAEMMQQCWDADPSKRPTAEKLATRLRQWCYGWDKPIDFYQQMQAAELRKSELAIGKKTRSLTNYTSKRLPIIKNVKENEVLNVNDDQILDSKLQNLSLFFAET</sequence>
<keyword evidence="2" id="KW-1185">Reference proteome</keyword>
<organism evidence="1 2">
    <name type="scientific">Racocetra persica</name>
    <dbReference type="NCBI Taxonomy" id="160502"/>
    <lineage>
        <taxon>Eukaryota</taxon>
        <taxon>Fungi</taxon>
        <taxon>Fungi incertae sedis</taxon>
        <taxon>Mucoromycota</taxon>
        <taxon>Glomeromycotina</taxon>
        <taxon>Glomeromycetes</taxon>
        <taxon>Diversisporales</taxon>
        <taxon>Gigasporaceae</taxon>
        <taxon>Racocetra</taxon>
    </lineage>
</organism>
<dbReference type="Proteomes" id="UP000789920">
    <property type="component" value="Unassembled WGS sequence"/>
</dbReference>
<evidence type="ECO:0000313" key="2">
    <source>
        <dbReference type="Proteomes" id="UP000789920"/>
    </source>
</evidence>
<comment type="caution">
    <text evidence="1">The sequence shown here is derived from an EMBL/GenBank/DDBJ whole genome shotgun (WGS) entry which is preliminary data.</text>
</comment>
<evidence type="ECO:0000313" key="1">
    <source>
        <dbReference type="EMBL" id="CAG8610680.1"/>
    </source>
</evidence>
<proteinExistence type="predicted"/>
<reference evidence="1" key="1">
    <citation type="submission" date="2021-06" db="EMBL/GenBank/DDBJ databases">
        <authorList>
            <person name="Kallberg Y."/>
            <person name="Tangrot J."/>
            <person name="Rosling A."/>
        </authorList>
    </citation>
    <scope>NUCLEOTIDE SEQUENCE</scope>
    <source>
        <strain evidence="1">MA461A</strain>
    </source>
</reference>